<dbReference type="GO" id="GO:0005576">
    <property type="term" value="C:extracellular region"/>
    <property type="evidence" value="ECO:0007669"/>
    <property type="project" value="UniProtKB-ARBA"/>
</dbReference>
<evidence type="ECO:0000256" key="2">
    <source>
        <dbReference type="ARBA" id="ARBA00023130"/>
    </source>
</evidence>
<reference evidence="6 7" key="1">
    <citation type="journal article" date="2012" name="Genome Biol.">
        <title>Sequencing three crocodilian genomes to illuminate the evolution of archosaurs and amniotes.</title>
        <authorList>
            <person name="St John J.A."/>
            <person name="Braun E.L."/>
            <person name="Isberg S.R."/>
            <person name="Miles L.G."/>
            <person name="Chong A.Y."/>
            <person name="Gongora J."/>
            <person name="Dalzell P."/>
            <person name="Moran C."/>
            <person name="Bed'hom B."/>
            <person name="Abzhanov A."/>
            <person name="Burgess S.C."/>
            <person name="Cooksey A.M."/>
            <person name="Castoe T.A."/>
            <person name="Crawford N.G."/>
            <person name="Densmore L.D."/>
            <person name="Drew J.C."/>
            <person name="Edwards S.V."/>
            <person name="Faircloth B.C."/>
            <person name="Fujita M.K."/>
            <person name="Greenwold M.J."/>
            <person name="Hoffmann F.G."/>
            <person name="Howard J.M."/>
            <person name="Iguchi T."/>
            <person name="Janes D.E."/>
            <person name="Khan S.Y."/>
            <person name="Kohno S."/>
            <person name="de Koning A.J."/>
            <person name="Lance S.L."/>
            <person name="McCarthy F.M."/>
            <person name="McCormack J.E."/>
            <person name="Merchant M.E."/>
            <person name="Peterson D.G."/>
            <person name="Pollock D.D."/>
            <person name="Pourmand N."/>
            <person name="Raney B.J."/>
            <person name="Roessler K.A."/>
            <person name="Sanford J.R."/>
            <person name="Sawyer R.H."/>
            <person name="Schmidt C.J."/>
            <person name="Triplett E.W."/>
            <person name="Tuberville T.D."/>
            <person name="Venegas-Anaya M."/>
            <person name="Howard J.T."/>
            <person name="Jarvis E.D."/>
            <person name="Guillette L.J.Jr."/>
            <person name="Glenn T.C."/>
            <person name="Green R.E."/>
            <person name="Ray D.A."/>
        </authorList>
    </citation>
    <scope>NUCLEOTIDE SEQUENCE [LARGE SCALE GENOMIC DNA]</scope>
    <source>
        <strain evidence="6">KSC_2009_1</strain>
    </source>
</reference>
<evidence type="ECO:0000259" key="5">
    <source>
        <dbReference type="PROSITE" id="PS50835"/>
    </source>
</evidence>
<dbReference type="InterPro" id="IPR013106">
    <property type="entry name" value="Ig_V-set"/>
</dbReference>
<dbReference type="InterPro" id="IPR013783">
    <property type="entry name" value="Ig-like_fold"/>
</dbReference>
<dbReference type="PANTHER" id="PTHR23266">
    <property type="entry name" value="IMMUNOGLOBULIN HEAVY CHAIN"/>
    <property type="match status" value="1"/>
</dbReference>
<protein>
    <recommendedName>
        <fullName evidence="5">Ig-like domain-containing protein</fullName>
    </recommendedName>
</protein>
<dbReference type="Proteomes" id="UP000050525">
    <property type="component" value="Unassembled WGS sequence"/>
</dbReference>
<keyword evidence="4" id="KW-0732">Signal</keyword>
<dbReference type="GO" id="GO:0019814">
    <property type="term" value="C:immunoglobulin complex"/>
    <property type="evidence" value="ECO:0007669"/>
    <property type="project" value="UniProtKB-KW"/>
</dbReference>
<dbReference type="PROSITE" id="PS50835">
    <property type="entry name" value="IG_LIKE"/>
    <property type="match status" value="1"/>
</dbReference>
<dbReference type="SMART" id="SM00406">
    <property type="entry name" value="IGv"/>
    <property type="match status" value="1"/>
</dbReference>
<feature type="domain" description="Ig-like" evidence="5">
    <location>
        <begin position="4"/>
        <end position="122"/>
    </location>
</feature>
<evidence type="ECO:0000256" key="4">
    <source>
        <dbReference type="SAM" id="SignalP"/>
    </source>
</evidence>
<organism evidence="6 7">
    <name type="scientific">Alligator mississippiensis</name>
    <name type="common">American alligator</name>
    <dbReference type="NCBI Taxonomy" id="8496"/>
    <lineage>
        <taxon>Eukaryota</taxon>
        <taxon>Metazoa</taxon>
        <taxon>Chordata</taxon>
        <taxon>Craniata</taxon>
        <taxon>Vertebrata</taxon>
        <taxon>Euteleostomi</taxon>
        <taxon>Archelosauria</taxon>
        <taxon>Archosauria</taxon>
        <taxon>Crocodylia</taxon>
        <taxon>Alligatoridae</taxon>
        <taxon>Alligatorinae</taxon>
        <taxon>Alligator</taxon>
    </lineage>
</organism>
<evidence type="ECO:0000313" key="7">
    <source>
        <dbReference type="Proteomes" id="UP000050525"/>
    </source>
</evidence>
<evidence type="ECO:0000256" key="3">
    <source>
        <dbReference type="ARBA" id="ARBA00043265"/>
    </source>
</evidence>
<dbReference type="InterPro" id="IPR007110">
    <property type="entry name" value="Ig-like_dom"/>
</dbReference>
<gene>
    <name evidence="6" type="ORF">Y1Q_0020556</name>
</gene>
<dbReference type="SUPFAM" id="SSF48726">
    <property type="entry name" value="Immunoglobulin"/>
    <property type="match status" value="1"/>
</dbReference>
<dbReference type="FunFam" id="2.60.40.10:FF:002426">
    <property type="entry name" value="Immunoglobulin heavy variable V15-2"/>
    <property type="match status" value="1"/>
</dbReference>
<evidence type="ECO:0000313" key="6">
    <source>
        <dbReference type="EMBL" id="KYO39286.1"/>
    </source>
</evidence>
<comment type="caution">
    <text evidence="6">The sequence shown here is derived from an EMBL/GenBank/DDBJ whole genome shotgun (WGS) entry which is preliminary data.</text>
</comment>
<feature type="signal peptide" evidence="4">
    <location>
        <begin position="1"/>
        <end position="20"/>
    </location>
</feature>
<dbReference type="Pfam" id="PF07686">
    <property type="entry name" value="V-set"/>
    <property type="match status" value="1"/>
</dbReference>
<keyword evidence="2" id="KW-1064">Adaptive immunity</keyword>
<keyword evidence="7" id="KW-1185">Reference proteome</keyword>
<dbReference type="AlphaFoldDB" id="A0A151NR11"/>
<name>A0A151NR11_ALLMI</name>
<keyword evidence="1" id="KW-0391">Immunity</keyword>
<dbReference type="InterPro" id="IPR036179">
    <property type="entry name" value="Ig-like_dom_sf"/>
</dbReference>
<dbReference type="GO" id="GO:0002250">
    <property type="term" value="P:adaptive immune response"/>
    <property type="evidence" value="ECO:0007669"/>
    <property type="project" value="UniProtKB-KW"/>
</dbReference>
<proteinExistence type="predicted"/>
<sequence length="122" mass="13495">METPLLLLALFYSFTCATSAVKLVEFGAGVAKPGETLVLSCAVYDVSISDGNYIWNWIRQPPGKGLEWVAGIYPYDGRTWFNPSLQSRTTISADKSKNQFSLQLRSLAAADTATYFCARRTQ</sequence>
<dbReference type="Gene3D" id="2.60.40.10">
    <property type="entry name" value="Immunoglobulins"/>
    <property type="match status" value="1"/>
</dbReference>
<feature type="chain" id="PRO_5007586295" description="Ig-like domain-containing protein" evidence="4">
    <location>
        <begin position="21"/>
        <end position="122"/>
    </location>
</feature>
<accession>A0A151NR11</accession>
<keyword evidence="3" id="KW-1280">Immunoglobulin</keyword>
<evidence type="ECO:0000256" key="1">
    <source>
        <dbReference type="ARBA" id="ARBA00022859"/>
    </source>
</evidence>
<dbReference type="InterPro" id="IPR050199">
    <property type="entry name" value="IgHV"/>
</dbReference>
<dbReference type="EMBL" id="AKHW03002327">
    <property type="protein sequence ID" value="KYO39286.1"/>
    <property type="molecule type" value="Genomic_DNA"/>
</dbReference>